<dbReference type="EMBL" id="LRPN01000008">
    <property type="protein sequence ID" value="KWZ85984.1"/>
    <property type="molecule type" value="Genomic_DNA"/>
</dbReference>
<reference evidence="3" key="2">
    <citation type="submission" date="2015-01" db="EMBL/GenBank/DDBJ databases">
        <title>Comparative genome analysis of Bacillus coagulans HM-08, Clostridium butyricum HM-68, Bacillus subtilis HM-66 and Bacillus paralicheniformis BL-09.</title>
        <authorList>
            <person name="Zhang H."/>
        </authorList>
    </citation>
    <scope>NUCLEOTIDE SEQUENCE [LARGE SCALE GENOMIC DNA]</scope>
    <source>
        <strain evidence="3">HM-08</strain>
    </source>
</reference>
<dbReference type="EMBL" id="CP010525">
    <property type="protein sequence ID" value="AJO24415.1"/>
    <property type="molecule type" value="Genomic_DNA"/>
</dbReference>
<reference evidence="4" key="3">
    <citation type="submission" date="2016-01" db="EMBL/GenBank/DDBJ databases">
        <authorList>
            <person name="Mitreva M."/>
            <person name="Pepin K.H."/>
            <person name="Mihindukulasuriya K.A."/>
            <person name="Fulton R."/>
            <person name="Fronick C."/>
            <person name="O'Laughlin M."/>
            <person name="Miner T."/>
            <person name="Herter B."/>
            <person name="Rosa B.A."/>
            <person name="Cordes M."/>
            <person name="Tomlinson C."/>
            <person name="Wollam A."/>
            <person name="Palsikar V.B."/>
            <person name="Mardis E.R."/>
            <person name="Wilson R.K."/>
        </authorList>
    </citation>
    <scope>NUCLEOTIDE SEQUENCE [LARGE SCALE GENOMIC DNA]</scope>
    <source>
        <strain evidence="4">GED7749B</strain>
    </source>
</reference>
<gene>
    <name evidence="2" type="ORF">HMPREF3213_00226</name>
    <name evidence="1" type="ORF">SB48_HM08orf05759</name>
</gene>
<dbReference type="AlphaFoldDB" id="A0A0C5CFI8"/>
<dbReference type="Proteomes" id="UP000070376">
    <property type="component" value="Unassembled WGS sequence"/>
</dbReference>
<dbReference type="PATRIC" id="fig|1398.18.peg.3571"/>
<sequence>MLESCTEKGNAALYSFIMRAGTKPGVRIVLPVLFLGFSYH</sequence>
<name>A0A0C5CFI8_HEYCO</name>
<protein>
    <submittedName>
        <fullName evidence="2">Uncharacterized protein</fullName>
    </submittedName>
</protein>
<evidence type="ECO:0000313" key="4">
    <source>
        <dbReference type="Proteomes" id="UP000070376"/>
    </source>
</evidence>
<dbReference type="Proteomes" id="UP000032024">
    <property type="component" value="Chromosome"/>
</dbReference>
<reference evidence="2" key="4">
    <citation type="submission" date="2016-01" db="EMBL/GenBank/DDBJ databases">
        <authorList>
            <person name="Oliw E.H."/>
        </authorList>
    </citation>
    <scope>NUCLEOTIDE SEQUENCE [LARGE SCALE GENOMIC DNA]</scope>
    <source>
        <strain evidence="2">GED7749B</strain>
    </source>
</reference>
<evidence type="ECO:0000313" key="3">
    <source>
        <dbReference type="Proteomes" id="UP000032024"/>
    </source>
</evidence>
<accession>A0A0C5CFI8</accession>
<reference evidence="1" key="1">
    <citation type="submission" date="2015-01" db="EMBL/GenBank/DDBJ databases">
        <title>Comparative genome analysis of Bacillus coagulans HM-08, Clostridium butyricum HM-68, Bacillus subtilis HM-66 and Bacillus licheniformis BL-09.</title>
        <authorList>
            <person name="Zhang H."/>
        </authorList>
    </citation>
    <scope>NUCLEOTIDE SEQUENCE [LARGE SCALE GENOMIC DNA]</scope>
    <source>
        <strain evidence="1">HM-08</strain>
    </source>
</reference>
<evidence type="ECO:0000313" key="1">
    <source>
        <dbReference type="EMBL" id="AJO24415.1"/>
    </source>
</evidence>
<keyword evidence="3" id="KW-1185">Reference proteome</keyword>
<evidence type="ECO:0000313" key="2">
    <source>
        <dbReference type="EMBL" id="KWZ85984.1"/>
    </source>
</evidence>
<proteinExistence type="predicted"/>
<organism evidence="2 4">
    <name type="scientific">Heyndrickxia coagulans</name>
    <name type="common">Weizmannia coagulans</name>
    <dbReference type="NCBI Taxonomy" id="1398"/>
    <lineage>
        <taxon>Bacteria</taxon>
        <taxon>Bacillati</taxon>
        <taxon>Bacillota</taxon>
        <taxon>Bacilli</taxon>
        <taxon>Bacillales</taxon>
        <taxon>Bacillaceae</taxon>
        <taxon>Heyndrickxia</taxon>
    </lineage>
</organism>